<dbReference type="EMBL" id="OP491958">
    <property type="protein sequence ID" value="UZV39664.1"/>
    <property type="molecule type" value="Genomic_DNA"/>
</dbReference>
<dbReference type="Proteomes" id="UP001163735">
    <property type="component" value="Segment"/>
</dbReference>
<name>A0A9E8K2C5_9CAUD</name>
<protein>
    <submittedName>
        <fullName evidence="2">Uncharacterized protein</fullName>
    </submittedName>
</protein>
<keyword evidence="1" id="KW-0175">Coiled coil</keyword>
<feature type="coiled-coil region" evidence="1">
    <location>
        <begin position="7"/>
        <end position="41"/>
    </location>
</feature>
<gene>
    <name evidence="2" type="ORF">APT65_00061</name>
</gene>
<reference evidence="2" key="1">
    <citation type="submission" date="2022-09" db="EMBL/GenBank/DDBJ databases">
        <authorList>
            <person name="Cebeci A."/>
            <person name="Ture M."/>
            <person name="Alemdag M."/>
            <person name="Altinok I."/>
        </authorList>
    </citation>
    <scope>NUCLEOTIDE SEQUENCE</scope>
</reference>
<accession>A0A9E8K2C5</accession>
<evidence type="ECO:0000313" key="3">
    <source>
        <dbReference type="Proteomes" id="UP001163735"/>
    </source>
</evidence>
<organism evidence="2 3">
    <name type="scientific">Aeromonas phage APT65</name>
    <dbReference type="NCBI Taxonomy" id="2982914"/>
    <lineage>
        <taxon>Viruses</taxon>
        <taxon>Duplodnaviria</taxon>
        <taxon>Heunggongvirae</taxon>
        <taxon>Uroviricota</taxon>
        <taxon>Caudoviricetes</taxon>
        <taxon>Aquaneticvirus</taxon>
        <taxon>Aquaneticvirus ApT65</taxon>
    </lineage>
</organism>
<evidence type="ECO:0000313" key="2">
    <source>
        <dbReference type="EMBL" id="UZV39664.1"/>
    </source>
</evidence>
<evidence type="ECO:0000256" key="1">
    <source>
        <dbReference type="SAM" id="Coils"/>
    </source>
</evidence>
<proteinExistence type="predicted"/>
<sequence>MSNEFMNANDKLQYDKLIIEEQELKNELLKLQILRNKQEIQQHRSVWGGLGVLSTNHLDIYPKVMFNGPSDYPLGNQVTAIDCSVDAT</sequence>
<keyword evidence="3" id="KW-1185">Reference proteome</keyword>